<reference evidence="1" key="1">
    <citation type="journal article" date="2023" name="Mol. Phylogenet. Evol.">
        <title>Genome-scale phylogeny and comparative genomics of the fungal order Sordariales.</title>
        <authorList>
            <person name="Hensen N."/>
            <person name="Bonometti L."/>
            <person name="Westerberg I."/>
            <person name="Brannstrom I.O."/>
            <person name="Guillou S."/>
            <person name="Cros-Aarteil S."/>
            <person name="Calhoun S."/>
            <person name="Haridas S."/>
            <person name="Kuo A."/>
            <person name="Mondo S."/>
            <person name="Pangilinan J."/>
            <person name="Riley R."/>
            <person name="LaButti K."/>
            <person name="Andreopoulos B."/>
            <person name="Lipzen A."/>
            <person name="Chen C."/>
            <person name="Yan M."/>
            <person name="Daum C."/>
            <person name="Ng V."/>
            <person name="Clum A."/>
            <person name="Steindorff A."/>
            <person name="Ohm R.A."/>
            <person name="Martin F."/>
            <person name="Silar P."/>
            <person name="Natvig D.O."/>
            <person name="Lalanne C."/>
            <person name="Gautier V."/>
            <person name="Ament-Velasquez S.L."/>
            <person name="Kruys A."/>
            <person name="Hutchinson M.I."/>
            <person name="Powell A.J."/>
            <person name="Barry K."/>
            <person name="Miller A.N."/>
            <person name="Grigoriev I.V."/>
            <person name="Debuchy R."/>
            <person name="Gladieux P."/>
            <person name="Hiltunen Thoren M."/>
            <person name="Johannesson H."/>
        </authorList>
    </citation>
    <scope>NUCLEOTIDE SEQUENCE</scope>
    <source>
        <strain evidence="1">CBS 560.94</strain>
    </source>
</reference>
<keyword evidence="2" id="KW-1185">Reference proteome</keyword>
<name>A0AAE0MX22_9PEZI</name>
<dbReference type="RefSeq" id="XP_062686000.1">
    <property type="nucleotide sequence ID" value="XM_062825934.1"/>
</dbReference>
<protein>
    <submittedName>
        <fullName evidence="1">Uncharacterized protein</fullName>
    </submittedName>
</protein>
<evidence type="ECO:0000313" key="1">
    <source>
        <dbReference type="EMBL" id="KAK3354622.1"/>
    </source>
</evidence>
<proteinExistence type="predicted"/>
<comment type="caution">
    <text evidence="1">The sequence shown here is derived from an EMBL/GenBank/DDBJ whole genome shotgun (WGS) entry which is preliminary data.</text>
</comment>
<dbReference type="GeneID" id="87863088"/>
<evidence type="ECO:0000313" key="2">
    <source>
        <dbReference type="Proteomes" id="UP001278500"/>
    </source>
</evidence>
<sequence>MFSWCARGQEWGKRGAALFFTFVPLLARKIIRLTRNDAITRVSAPGRRVCGPSSNLRFLWGKKTVSKVRVVDENCKFNSSVSRLI</sequence>
<accession>A0AAE0MX22</accession>
<reference evidence="1" key="2">
    <citation type="submission" date="2023-06" db="EMBL/GenBank/DDBJ databases">
        <authorList>
            <consortium name="Lawrence Berkeley National Laboratory"/>
            <person name="Haridas S."/>
            <person name="Hensen N."/>
            <person name="Bonometti L."/>
            <person name="Westerberg I."/>
            <person name="Brannstrom I.O."/>
            <person name="Guillou S."/>
            <person name="Cros-Aarteil S."/>
            <person name="Calhoun S."/>
            <person name="Kuo A."/>
            <person name="Mondo S."/>
            <person name="Pangilinan J."/>
            <person name="Riley R."/>
            <person name="Labutti K."/>
            <person name="Andreopoulos B."/>
            <person name="Lipzen A."/>
            <person name="Chen C."/>
            <person name="Yanf M."/>
            <person name="Daum C."/>
            <person name="Ng V."/>
            <person name="Clum A."/>
            <person name="Steindorff A."/>
            <person name="Ohm R."/>
            <person name="Martin F."/>
            <person name="Silar P."/>
            <person name="Natvig D."/>
            <person name="Lalanne C."/>
            <person name="Gautier V."/>
            <person name="Ament-Velasquez S.L."/>
            <person name="Kruys A."/>
            <person name="Hutchinson M.I."/>
            <person name="Powell A.J."/>
            <person name="Barry K."/>
            <person name="Miller A.N."/>
            <person name="Grigoriev I.V."/>
            <person name="Debuchy R."/>
            <person name="Gladieux P."/>
            <person name="Thoren M.H."/>
            <person name="Johannesson H."/>
        </authorList>
    </citation>
    <scope>NUCLEOTIDE SEQUENCE</scope>
    <source>
        <strain evidence="1">CBS 560.94</strain>
    </source>
</reference>
<dbReference type="AlphaFoldDB" id="A0AAE0MX22"/>
<organism evidence="1 2">
    <name type="scientific">Neurospora tetraspora</name>
    <dbReference type="NCBI Taxonomy" id="94610"/>
    <lineage>
        <taxon>Eukaryota</taxon>
        <taxon>Fungi</taxon>
        <taxon>Dikarya</taxon>
        <taxon>Ascomycota</taxon>
        <taxon>Pezizomycotina</taxon>
        <taxon>Sordariomycetes</taxon>
        <taxon>Sordariomycetidae</taxon>
        <taxon>Sordariales</taxon>
        <taxon>Sordariaceae</taxon>
        <taxon>Neurospora</taxon>
    </lineage>
</organism>
<gene>
    <name evidence="1" type="ORF">B0H65DRAFT_449065</name>
</gene>
<dbReference type="EMBL" id="JAUEPP010000001">
    <property type="protein sequence ID" value="KAK3354622.1"/>
    <property type="molecule type" value="Genomic_DNA"/>
</dbReference>
<dbReference type="Proteomes" id="UP001278500">
    <property type="component" value="Unassembled WGS sequence"/>
</dbReference>